<gene>
    <name evidence="1" type="ORF">O4H49_03330</name>
</gene>
<reference evidence="1" key="1">
    <citation type="submission" date="2022-12" db="EMBL/GenBank/DDBJ databases">
        <title>Bacterial isolates from different developmental stages of Nematostella vectensis.</title>
        <authorList>
            <person name="Fraune S."/>
        </authorList>
    </citation>
    <scope>NUCLEOTIDE SEQUENCE</scope>
    <source>
        <strain evidence="1">G21630-S1</strain>
    </source>
</reference>
<comment type="caution">
    <text evidence="1">The sequence shown here is derived from an EMBL/GenBank/DDBJ whole genome shotgun (WGS) entry which is preliminary data.</text>
</comment>
<accession>A0ABT4LHF7</accession>
<sequence>MYGEIDQLVFLSTLANSLSNSASPLQTATQTAPAAGITTETAPLGDRHASLINCTALDFIDIKSDLFGQQQEVPRCYGLGDWIEDLQHSRVQAAWLDYAAEPIENAPLSAFVPGGRNWTLLVSGHVSSVSNGGPQTERWAAKWEVDNPEVKGQHFWKVTYGCIEQLPEALPRPKPDLAAISHELRDTLQQGRALAGRLPDDSWLHCFEQALEPLTPGGAISFPEHIDFPLLDAYPEAAQRLFSAAYHGWVFGGLGAWNNQRFTTPRDQMDYNRQLPLLYASLCKAIAAASCTFGMK</sequence>
<dbReference type="EMBL" id="JAPWGY010000001">
    <property type="protein sequence ID" value="MCZ4279796.1"/>
    <property type="molecule type" value="Genomic_DNA"/>
</dbReference>
<protein>
    <submittedName>
        <fullName evidence="1">Uncharacterized protein</fullName>
    </submittedName>
</protein>
<organism evidence="1 2">
    <name type="scientific">Kiloniella laminariae</name>
    <dbReference type="NCBI Taxonomy" id="454162"/>
    <lineage>
        <taxon>Bacteria</taxon>
        <taxon>Pseudomonadati</taxon>
        <taxon>Pseudomonadota</taxon>
        <taxon>Alphaproteobacteria</taxon>
        <taxon>Rhodospirillales</taxon>
        <taxon>Kiloniellaceae</taxon>
        <taxon>Kiloniella</taxon>
    </lineage>
</organism>
<evidence type="ECO:0000313" key="2">
    <source>
        <dbReference type="Proteomes" id="UP001069802"/>
    </source>
</evidence>
<proteinExistence type="predicted"/>
<dbReference type="RefSeq" id="WP_269421993.1">
    <property type="nucleotide sequence ID" value="NZ_JAPWGY010000001.1"/>
</dbReference>
<evidence type="ECO:0000313" key="1">
    <source>
        <dbReference type="EMBL" id="MCZ4279796.1"/>
    </source>
</evidence>
<keyword evidence="2" id="KW-1185">Reference proteome</keyword>
<name>A0ABT4LHF7_9PROT</name>
<dbReference type="Proteomes" id="UP001069802">
    <property type="component" value="Unassembled WGS sequence"/>
</dbReference>